<reference evidence="3" key="1">
    <citation type="journal article" date="2020" name="Nature">
        <title>Giant virus diversity and host interactions through global metagenomics.</title>
        <authorList>
            <person name="Schulz F."/>
            <person name="Roux S."/>
            <person name="Paez-Espino D."/>
            <person name="Jungbluth S."/>
            <person name="Walsh D.A."/>
            <person name="Denef V.J."/>
            <person name="McMahon K.D."/>
            <person name="Konstantinidis K.T."/>
            <person name="Eloe-Fadrosh E.A."/>
            <person name="Kyrpides N.C."/>
            <person name="Woyke T."/>
        </authorList>
    </citation>
    <scope>NUCLEOTIDE SEQUENCE</scope>
    <source>
        <strain evidence="3">GVMAG-S-1091796-13</strain>
    </source>
</reference>
<name>A0A6C0AMR7_9ZZZZ</name>
<evidence type="ECO:0000259" key="2">
    <source>
        <dbReference type="Pfam" id="PF10544"/>
    </source>
</evidence>
<sequence length="582" mass="68717">MSHMIKPKSINFSELVKNSNSTLSLDVQSKIVDKLNNTFTENEQHWYIANLYMYMNYHSTNDYPINLEDVFKMIGFANKGNAKRTLENNFTKDEDYKVVILRTEKNLNIKDLGGRPDENIMLNIDTFKNLCMIAKTESGKEIRRYYVKLENIYNEIIKEEIEQQKVLLENNKKELQQTQQQLKKEKIHKNQILRRKYYDMKQGDAIYLYKDDENNERSLLKIGKSKNISEREKVYSNMSKNGSIIYVKRCLNCDLTESLLHHLLDKYRINSMQEWFELPSEEFGKQIIDTIINLIDLQIENIYTFIPTLQNFINTNNTNINNNIDNNIEDTNTNEQLDTERNYDIKRVNPKDFDRFIKECCELLPECKTPKADIKRAHRIWSKCSIKDVVSSLDNYLKTNFKSGVDIQDDIKKNIYKGIRLKPLNYTPENDPFLDYETFIIEKCEVNWNYKISYVDFFNNFVSWKKLIDPDYNLQFKYKKDIQKYLERHFAGGRVFLSNDSSNTHLFGVWGLGISSNNFGSKIPKRTTKKVSEYNASTNQLIRSWESLSVASRQLNIPVSTLSNYCRFNTIVSDSIFKYELS</sequence>
<dbReference type="Pfam" id="PF10544">
    <property type="entry name" value="T5orf172"/>
    <property type="match status" value="1"/>
</dbReference>
<organism evidence="3">
    <name type="scientific">viral metagenome</name>
    <dbReference type="NCBI Taxonomy" id="1070528"/>
    <lineage>
        <taxon>unclassified sequences</taxon>
        <taxon>metagenomes</taxon>
        <taxon>organismal metagenomes</taxon>
    </lineage>
</organism>
<feature type="domain" description="Bacteriophage T5 Orf172 DNA-binding" evidence="2">
    <location>
        <begin position="206"/>
        <end position="283"/>
    </location>
</feature>
<evidence type="ECO:0000256" key="1">
    <source>
        <dbReference type="SAM" id="Coils"/>
    </source>
</evidence>
<accession>A0A6C0AMR7</accession>
<dbReference type="InterPro" id="IPR018306">
    <property type="entry name" value="Phage_T5_Orf172_DNA-bd"/>
</dbReference>
<dbReference type="AlphaFoldDB" id="A0A6C0AMR7"/>
<protein>
    <recommendedName>
        <fullName evidence="2">Bacteriophage T5 Orf172 DNA-binding domain-containing protein</fullName>
    </recommendedName>
</protein>
<dbReference type="EMBL" id="MN740727">
    <property type="protein sequence ID" value="QHS80906.1"/>
    <property type="molecule type" value="Genomic_DNA"/>
</dbReference>
<keyword evidence="1" id="KW-0175">Coiled coil</keyword>
<evidence type="ECO:0000313" key="3">
    <source>
        <dbReference type="EMBL" id="QHS80906.1"/>
    </source>
</evidence>
<proteinExistence type="predicted"/>
<feature type="coiled-coil region" evidence="1">
    <location>
        <begin position="154"/>
        <end position="195"/>
    </location>
</feature>